<gene>
    <name evidence="1" type="ORF">WA026_012724</name>
</gene>
<proteinExistence type="predicted"/>
<comment type="caution">
    <text evidence="1">The sequence shown here is derived from an EMBL/GenBank/DDBJ whole genome shotgun (WGS) entry which is preliminary data.</text>
</comment>
<name>A0AAW1U8L2_9CUCU</name>
<dbReference type="EMBL" id="JARQZJ010000036">
    <property type="protein sequence ID" value="KAK9876410.1"/>
    <property type="molecule type" value="Genomic_DNA"/>
</dbReference>
<evidence type="ECO:0000313" key="2">
    <source>
        <dbReference type="Proteomes" id="UP001431783"/>
    </source>
</evidence>
<sequence>MENKYEVYMRNSFDDKVLRMINGFESMFTDLKQKILATAKDKFSEMSVASKDVSSKAYKEKHNYANIVSSKSMIFVKSKITGQTNAQTKSDIVADVIQPS</sequence>
<dbReference type="AlphaFoldDB" id="A0AAW1U8L2"/>
<protein>
    <submittedName>
        <fullName evidence="1">Uncharacterized protein</fullName>
    </submittedName>
</protein>
<evidence type="ECO:0000313" key="1">
    <source>
        <dbReference type="EMBL" id="KAK9876410.1"/>
    </source>
</evidence>
<organism evidence="1 2">
    <name type="scientific">Henosepilachna vigintioctopunctata</name>
    <dbReference type="NCBI Taxonomy" id="420089"/>
    <lineage>
        <taxon>Eukaryota</taxon>
        <taxon>Metazoa</taxon>
        <taxon>Ecdysozoa</taxon>
        <taxon>Arthropoda</taxon>
        <taxon>Hexapoda</taxon>
        <taxon>Insecta</taxon>
        <taxon>Pterygota</taxon>
        <taxon>Neoptera</taxon>
        <taxon>Endopterygota</taxon>
        <taxon>Coleoptera</taxon>
        <taxon>Polyphaga</taxon>
        <taxon>Cucujiformia</taxon>
        <taxon>Coccinelloidea</taxon>
        <taxon>Coccinellidae</taxon>
        <taxon>Epilachninae</taxon>
        <taxon>Epilachnini</taxon>
        <taxon>Henosepilachna</taxon>
    </lineage>
</organism>
<keyword evidence="2" id="KW-1185">Reference proteome</keyword>
<reference evidence="1 2" key="1">
    <citation type="submission" date="2023-03" db="EMBL/GenBank/DDBJ databases">
        <title>Genome insight into feeding habits of ladybird beetles.</title>
        <authorList>
            <person name="Li H.-S."/>
            <person name="Huang Y.-H."/>
            <person name="Pang H."/>
        </authorList>
    </citation>
    <scope>NUCLEOTIDE SEQUENCE [LARGE SCALE GENOMIC DNA]</scope>
    <source>
        <strain evidence="1">SYSU_2023b</strain>
        <tissue evidence="1">Whole body</tissue>
    </source>
</reference>
<dbReference type="Proteomes" id="UP001431783">
    <property type="component" value="Unassembled WGS sequence"/>
</dbReference>
<accession>A0AAW1U8L2</accession>